<dbReference type="AlphaFoldDB" id="A0A447RP02"/>
<evidence type="ECO:0000256" key="1">
    <source>
        <dbReference type="SAM" id="MobiDB-lite"/>
    </source>
</evidence>
<keyword evidence="2" id="KW-0732">Signal</keyword>
<feature type="signal peptide" evidence="2">
    <location>
        <begin position="1"/>
        <end position="25"/>
    </location>
</feature>
<dbReference type="Proteomes" id="UP000282433">
    <property type="component" value="Chromosome"/>
</dbReference>
<gene>
    <name evidence="3" type="ORF">NCTC13635_02178</name>
</gene>
<feature type="compositionally biased region" description="Polar residues" evidence="1">
    <location>
        <begin position="28"/>
        <end position="38"/>
    </location>
</feature>
<proteinExistence type="predicted"/>
<dbReference type="EMBL" id="LR134162">
    <property type="protein sequence ID" value="VEB01569.1"/>
    <property type="molecule type" value="Genomic_DNA"/>
</dbReference>
<reference evidence="3 4" key="1">
    <citation type="submission" date="2018-12" db="EMBL/GenBank/DDBJ databases">
        <authorList>
            <consortium name="Pathogen Informatics"/>
        </authorList>
    </citation>
    <scope>NUCLEOTIDE SEQUENCE [LARGE SCALE GENOMIC DNA]</scope>
    <source>
        <strain evidence="3 4">NCTC13635</strain>
    </source>
</reference>
<organism evidence="3 4">
    <name type="scientific">Klebsiella pneumoniae</name>
    <dbReference type="NCBI Taxonomy" id="573"/>
    <lineage>
        <taxon>Bacteria</taxon>
        <taxon>Pseudomonadati</taxon>
        <taxon>Pseudomonadota</taxon>
        <taxon>Gammaproteobacteria</taxon>
        <taxon>Enterobacterales</taxon>
        <taxon>Enterobacteriaceae</taxon>
        <taxon>Klebsiella/Raoultella group</taxon>
        <taxon>Klebsiella</taxon>
        <taxon>Klebsiella pneumoniae complex</taxon>
    </lineage>
</organism>
<evidence type="ECO:0000313" key="3">
    <source>
        <dbReference type="EMBL" id="VEB01569.1"/>
    </source>
</evidence>
<evidence type="ECO:0000256" key="2">
    <source>
        <dbReference type="SAM" id="SignalP"/>
    </source>
</evidence>
<evidence type="ECO:0000313" key="4">
    <source>
        <dbReference type="Proteomes" id="UP000282433"/>
    </source>
</evidence>
<feature type="region of interest" description="Disordered" evidence="1">
    <location>
        <begin position="28"/>
        <end position="48"/>
    </location>
</feature>
<sequence length="66" mass="6554">MKKQPRFITILIGALLSGVALQATAANTINPDSGTSSEGAGGQVIFNGSITDSSCNVDSSSNGPEG</sequence>
<protein>
    <submittedName>
        <fullName evidence="3">Fimbrial protein</fullName>
    </submittedName>
</protein>
<feature type="chain" id="PRO_5019490614" evidence="2">
    <location>
        <begin position="26"/>
        <end position="66"/>
    </location>
</feature>
<name>A0A447RP02_KLEPN</name>
<accession>A0A447RP02</accession>